<protein>
    <submittedName>
        <fullName evidence="1">Uncharacterized protein</fullName>
    </submittedName>
</protein>
<comment type="caution">
    <text evidence="1">The sequence shown here is derived from an EMBL/GenBank/DDBJ whole genome shotgun (WGS) entry which is preliminary data.</text>
</comment>
<keyword evidence="2" id="KW-1185">Reference proteome</keyword>
<reference evidence="2" key="1">
    <citation type="journal article" date="2019" name="Int. J. Syst. Evol. Microbiol.">
        <title>The Global Catalogue of Microorganisms (GCM) 10K type strain sequencing project: providing services to taxonomists for standard genome sequencing and annotation.</title>
        <authorList>
            <consortium name="The Broad Institute Genomics Platform"/>
            <consortium name="The Broad Institute Genome Sequencing Center for Infectious Disease"/>
            <person name="Wu L."/>
            <person name="Ma J."/>
        </authorList>
    </citation>
    <scope>NUCLEOTIDE SEQUENCE [LARGE SCALE GENOMIC DNA]</scope>
    <source>
        <strain evidence="2">TISTR 1511</strain>
    </source>
</reference>
<evidence type="ECO:0000313" key="1">
    <source>
        <dbReference type="EMBL" id="MFD2674766.1"/>
    </source>
</evidence>
<name>A0ABW5RJL8_9MICO</name>
<organism evidence="1 2">
    <name type="scientific">Gulosibacter bifidus</name>
    <dbReference type="NCBI Taxonomy" id="272239"/>
    <lineage>
        <taxon>Bacteria</taxon>
        <taxon>Bacillati</taxon>
        <taxon>Actinomycetota</taxon>
        <taxon>Actinomycetes</taxon>
        <taxon>Micrococcales</taxon>
        <taxon>Microbacteriaceae</taxon>
        <taxon>Gulosibacter</taxon>
    </lineage>
</organism>
<accession>A0ABW5RJL8</accession>
<dbReference type="Proteomes" id="UP001597453">
    <property type="component" value="Unassembled WGS sequence"/>
</dbReference>
<dbReference type="RefSeq" id="WP_159421358.1">
    <property type="nucleotide sequence ID" value="NZ_JBHUNF010000003.1"/>
</dbReference>
<gene>
    <name evidence="1" type="ORF">ACFSUQ_05545</name>
</gene>
<proteinExistence type="predicted"/>
<dbReference type="EMBL" id="JBHUNF010000003">
    <property type="protein sequence ID" value="MFD2674766.1"/>
    <property type="molecule type" value="Genomic_DNA"/>
</dbReference>
<sequence length="553" mass="60483">MISWQTVSRWNLDPALEAQYLIERAEGAMQANGDVLFRASANFASTGLAATAARDSLSEVLRDIDFVEAQLTDLLIAAREATITLDEIVQRVQGSHDYALDEHLVINIDGTVELGAQVWIDARAEAATMPQPLPDPQSKDHSPDFETTEAYTRAKAAKLNLEREIGKILTMAQSLDDSLTSACENITSSTTSGQSIELSSIEFSADSFTDALTSDKSPSEIRALWDSLSPEQQSSLESDYPHIIGSTNGIPFETRSRVNEKLAEARSLDLTEQIDAIQDKMNNLTLDNELDIHEYSELSKEKNSLALERDYLNQVTKSPERTFILFDPDSNRIIEQNGSLTASTTEVYTHVPGTGTSYKSFQDGSATAFPSNMVETAPDITPNTEVASFTFMDGDFEGDGAWIEWGAGERGNINANHLQVKGESLKDFQDALAIEASGIGADINIGGHSASQSVVFSSENFGAWYNQVNSLSGSYAPGDWNANASTGYDHYYYKPEFLNMFMVGPAPSPLGAEAFENHSYDGTDPFSNHARTNGDTTENDLLTRELIHEIQAD</sequence>
<evidence type="ECO:0000313" key="2">
    <source>
        <dbReference type="Proteomes" id="UP001597453"/>
    </source>
</evidence>